<feature type="region of interest" description="Disordered" evidence="1">
    <location>
        <begin position="214"/>
        <end position="252"/>
    </location>
</feature>
<organism evidence="2 3">
    <name type="scientific">Rhodosorus marinus</name>
    <dbReference type="NCBI Taxonomy" id="101924"/>
    <lineage>
        <taxon>Eukaryota</taxon>
        <taxon>Rhodophyta</taxon>
        <taxon>Stylonematophyceae</taxon>
        <taxon>Stylonematales</taxon>
        <taxon>Stylonemataceae</taxon>
        <taxon>Rhodosorus</taxon>
    </lineage>
</organism>
<keyword evidence="3" id="KW-1185">Reference proteome</keyword>
<gene>
    <name evidence="2" type="ORF">NDN08_005465</name>
</gene>
<protein>
    <submittedName>
        <fullName evidence="2">Uncharacterized protein</fullName>
    </submittedName>
</protein>
<name>A0AAV8V1N0_9RHOD</name>
<accession>A0AAV8V1N0</accession>
<proteinExistence type="predicted"/>
<evidence type="ECO:0000313" key="3">
    <source>
        <dbReference type="Proteomes" id="UP001157974"/>
    </source>
</evidence>
<evidence type="ECO:0000256" key="1">
    <source>
        <dbReference type="SAM" id="MobiDB-lite"/>
    </source>
</evidence>
<dbReference type="EMBL" id="JAMWBK010000001">
    <property type="protein sequence ID" value="KAJ8908760.1"/>
    <property type="molecule type" value="Genomic_DNA"/>
</dbReference>
<feature type="compositionally biased region" description="Low complexity" evidence="1">
    <location>
        <begin position="67"/>
        <end position="77"/>
    </location>
</feature>
<reference evidence="2 3" key="1">
    <citation type="journal article" date="2023" name="Nat. Commun.">
        <title>Origin of minicircular mitochondrial genomes in red algae.</title>
        <authorList>
            <person name="Lee Y."/>
            <person name="Cho C.H."/>
            <person name="Lee Y.M."/>
            <person name="Park S.I."/>
            <person name="Yang J.H."/>
            <person name="West J.A."/>
            <person name="Bhattacharya D."/>
            <person name="Yoon H.S."/>
        </authorList>
    </citation>
    <scope>NUCLEOTIDE SEQUENCE [LARGE SCALE GENOMIC DNA]</scope>
    <source>
        <strain evidence="2 3">CCMP1338</strain>
        <tissue evidence="2">Whole cell</tissue>
    </source>
</reference>
<dbReference type="Proteomes" id="UP001157974">
    <property type="component" value="Unassembled WGS sequence"/>
</dbReference>
<feature type="compositionally biased region" description="Acidic residues" evidence="1">
    <location>
        <begin position="227"/>
        <end position="237"/>
    </location>
</feature>
<sequence length="252" mass="27666">MSEGSRVEQQRKGVVSMTSLRSLGSRTFGLNLGRHEDHDDGSSSESSDSDFGPRSHMDEGSFRGVASTSSVGESLGGSLSVSRMPLYKSASLTPSASGHASGSLPPFEQFIEHQLDRVREQFESNRSRAVGGTPAEVLQDMEHLQKKQQDILVRHVELEKSGPVGALGKLSDLPKEKIKETMFSRDEQAKAIVLDLRILSDDIQALSEKIESSKIGTETHVWRPEDPVELSEEDSGDEYSSIDFQSPRDDSF</sequence>
<feature type="compositionally biased region" description="Basic and acidic residues" evidence="1">
    <location>
        <begin position="1"/>
        <end position="11"/>
    </location>
</feature>
<feature type="region of interest" description="Disordered" evidence="1">
    <location>
        <begin position="1"/>
        <end position="20"/>
    </location>
</feature>
<comment type="caution">
    <text evidence="2">The sequence shown here is derived from an EMBL/GenBank/DDBJ whole genome shotgun (WGS) entry which is preliminary data.</text>
</comment>
<evidence type="ECO:0000313" key="2">
    <source>
        <dbReference type="EMBL" id="KAJ8908760.1"/>
    </source>
</evidence>
<dbReference type="AlphaFoldDB" id="A0AAV8V1N0"/>
<feature type="compositionally biased region" description="Basic and acidic residues" evidence="1">
    <location>
        <begin position="51"/>
        <end position="61"/>
    </location>
</feature>
<feature type="region of interest" description="Disordered" evidence="1">
    <location>
        <begin position="26"/>
        <end position="77"/>
    </location>
</feature>